<dbReference type="CDD" id="cd00093">
    <property type="entry name" value="HTH_XRE"/>
    <property type="match status" value="1"/>
</dbReference>
<gene>
    <name evidence="2" type="ORF">ETD83_35790</name>
</gene>
<accession>A0A5C4J477</accession>
<sequence length="231" mass="25827">MELDTSRKGYLCTSRDRSVRLLTTSSPRSCTEPYGVYQSRYKRVAYTRLRSACTGALPCPMIKAALGQGGRERVDDPVDIEQLQVLVKHHREHLGLSLRAAAEESGVPFNTLARVEKGHLPDLANFRRLVLWLGLSPERFFQPSMFRVENTPEVIASRLAQDPNLTPAAAETIADVVRELYGNLVLKDREVTVHLRAAKTFTPDAARLLGEILVEIQERLQSGPTGPRHVM</sequence>
<dbReference type="AlphaFoldDB" id="A0A5C4J477"/>
<comment type="caution">
    <text evidence="2">The sequence shown here is derived from an EMBL/GenBank/DDBJ whole genome shotgun (WGS) entry which is preliminary data.</text>
</comment>
<name>A0A5C4J477_9ACTN</name>
<reference evidence="2 3" key="1">
    <citation type="submission" date="2019-05" db="EMBL/GenBank/DDBJ databases">
        <title>Draft genome sequence of Actinomadura sp. 14C53.</title>
        <authorList>
            <person name="Saricaoglu S."/>
            <person name="Isik K."/>
        </authorList>
    </citation>
    <scope>NUCLEOTIDE SEQUENCE [LARGE SCALE GENOMIC DNA]</scope>
    <source>
        <strain evidence="2 3">14C53</strain>
    </source>
</reference>
<dbReference type="SUPFAM" id="SSF47413">
    <property type="entry name" value="lambda repressor-like DNA-binding domains"/>
    <property type="match status" value="1"/>
</dbReference>
<dbReference type="InterPro" id="IPR010982">
    <property type="entry name" value="Lambda_DNA-bd_dom_sf"/>
</dbReference>
<dbReference type="Pfam" id="PF01381">
    <property type="entry name" value="HTH_3"/>
    <property type="match status" value="1"/>
</dbReference>
<evidence type="ECO:0000313" key="2">
    <source>
        <dbReference type="EMBL" id="TMQ90354.1"/>
    </source>
</evidence>
<dbReference type="EMBL" id="VCKW01000299">
    <property type="protein sequence ID" value="TMQ90354.1"/>
    <property type="molecule type" value="Genomic_DNA"/>
</dbReference>
<organism evidence="2 3">
    <name type="scientific">Actinomadura soli</name>
    <dbReference type="NCBI Taxonomy" id="2508997"/>
    <lineage>
        <taxon>Bacteria</taxon>
        <taxon>Bacillati</taxon>
        <taxon>Actinomycetota</taxon>
        <taxon>Actinomycetes</taxon>
        <taxon>Streptosporangiales</taxon>
        <taxon>Thermomonosporaceae</taxon>
        <taxon>Actinomadura</taxon>
    </lineage>
</organism>
<dbReference type="PROSITE" id="PS50943">
    <property type="entry name" value="HTH_CROC1"/>
    <property type="match status" value="1"/>
</dbReference>
<evidence type="ECO:0000313" key="3">
    <source>
        <dbReference type="Proteomes" id="UP000309174"/>
    </source>
</evidence>
<protein>
    <submittedName>
        <fullName evidence="2">Helix-turn-helix transcriptional regulator</fullName>
    </submittedName>
</protein>
<keyword evidence="3" id="KW-1185">Reference proteome</keyword>
<dbReference type="InterPro" id="IPR001387">
    <property type="entry name" value="Cro/C1-type_HTH"/>
</dbReference>
<dbReference type="OrthoDB" id="884972at2"/>
<evidence type="ECO:0000259" key="1">
    <source>
        <dbReference type="PROSITE" id="PS50943"/>
    </source>
</evidence>
<dbReference type="SMART" id="SM00530">
    <property type="entry name" value="HTH_XRE"/>
    <property type="match status" value="1"/>
</dbReference>
<dbReference type="Proteomes" id="UP000309174">
    <property type="component" value="Unassembled WGS sequence"/>
</dbReference>
<dbReference type="GO" id="GO:0003677">
    <property type="term" value="F:DNA binding"/>
    <property type="evidence" value="ECO:0007669"/>
    <property type="project" value="InterPro"/>
</dbReference>
<dbReference type="Gene3D" id="1.10.260.40">
    <property type="entry name" value="lambda repressor-like DNA-binding domains"/>
    <property type="match status" value="1"/>
</dbReference>
<proteinExistence type="predicted"/>
<feature type="domain" description="HTH cro/C1-type" evidence="1">
    <location>
        <begin position="87"/>
        <end position="140"/>
    </location>
</feature>